<dbReference type="EC" id="2.3.1.28" evidence="2"/>
<dbReference type="PANTHER" id="PTHR43300:SF12">
    <property type="entry name" value="CHLORAMPHENICOL ACETYLTRANSFERASE"/>
    <property type="match status" value="1"/>
</dbReference>
<proteinExistence type="inferred from homology"/>
<dbReference type="SUPFAM" id="SSF51161">
    <property type="entry name" value="Trimeric LpxA-like enzymes"/>
    <property type="match status" value="1"/>
</dbReference>
<organism evidence="8 9">
    <name type="scientific">Desulfurobacterium pacificum</name>
    <dbReference type="NCBI Taxonomy" id="240166"/>
    <lineage>
        <taxon>Bacteria</taxon>
        <taxon>Pseudomonadati</taxon>
        <taxon>Aquificota</taxon>
        <taxon>Aquificia</taxon>
        <taxon>Desulfurobacteriales</taxon>
        <taxon>Desulfurobacteriaceae</taxon>
        <taxon>Desulfurobacterium</taxon>
    </lineage>
</organism>
<evidence type="ECO:0000256" key="4">
    <source>
        <dbReference type="ARBA" id="ARBA00022679"/>
    </source>
</evidence>
<dbReference type="RefSeq" id="WP_283399936.1">
    <property type="nucleotide sequence ID" value="NZ_FXUB01000001.1"/>
</dbReference>
<dbReference type="InterPro" id="IPR011004">
    <property type="entry name" value="Trimer_LpxA-like_sf"/>
</dbReference>
<evidence type="ECO:0000256" key="3">
    <source>
        <dbReference type="ARBA" id="ARBA00020291"/>
    </source>
</evidence>
<dbReference type="CDD" id="cd04647">
    <property type="entry name" value="LbH_MAT_like"/>
    <property type="match status" value="1"/>
</dbReference>
<evidence type="ECO:0000256" key="7">
    <source>
        <dbReference type="ARBA" id="ARBA00047633"/>
    </source>
</evidence>
<keyword evidence="4" id="KW-0808">Transferase</keyword>
<name>A0ABY1NG04_9BACT</name>
<dbReference type="EMBL" id="FXUB01000001">
    <property type="protein sequence ID" value="SMP06999.1"/>
    <property type="molecule type" value="Genomic_DNA"/>
</dbReference>
<evidence type="ECO:0000256" key="1">
    <source>
        <dbReference type="ARBA" id="ARBA00007274"/>
    </source>
</evidence>
<dbReference type="Proteomes" id="UP001157911">
    <property type="component" value="Unassembled WGS sequence"/>
</dbReference>
<comment type="catalytic activity">
    <reaction evidence="7">
        <text>chloramphenicol + acetyl-CoA = chloramphenicol 3-acetate + CoA</text>
        <dbReference type="Rhea" id="RHEA:18421"/>
        <dbReference type="ChEBI" id="CHEBI:16730"/>
        <dbReference type="ChEBI" id="CHEBI:17698"/>
        <dbReference type="ChEBI" id="CHEBI:57287"/>
        <dbReference type="ChEBI" id="CHEBI:57288"/>
        <dbReference type="EC" id="2.3.1.28"/>
    </reaction>
</comment>
<evidence type="ECO:0000313" key="9">
    <source>
        <dbReference type="Proteomes" id="UP001157911"/>
    </source>
</evidence>
<keyword evidence="6" id="KW-0012">Acyltransferase</keyword>
<evidence type="ECO:0000256" key="6">
    <source>
        <dbReference type="ARBA" id="ARBA00023315"/>
    </source>
</evidence>
<comment type="caution">
    <text evidence="8">The sequence shown here is derived from an EMBL/GenBank/DDBJ whole genome shotgun (WGS) entry which is preliminary data.</text>
</comment>
<dbReference type="InterPro" id="IPR001451">
    <property type="entry name" value="Hexapep"/>
</dbReference>
<accession>A0ABY1NG04</accession>
<evidence type="ECO:0000256" key="2">
    <source>
        <dbReference type="ARBA" id="ARBA00013235"/>
    </source>
</evidence>
<dbReference type="PANTHER" id="PTHR43300">
    <property type="entry name" value="ACETYLTRANSFERASE"/>
    <property type="match status" value="1"/>
</dbReference>
<protein>
    <recommendedName>
        <fullName evidence="3">Chloramphenicol acetyltransferase</fullName>
        <ecNumber evidence="2">2.3.1.28</ecNumber>
    </recommendedName>
</protein>
<dbReference type="Pfam" id="PF00132">
    <property type="entry name" value="Hexapep"/>
    <property type="match status" value="1"/>
</dbReference>
<sequence>MAYFSEEELKKMGFKHLGKNVKISTKVSIYYPETIEIGDNSRIDDFCIISGKVKIGRNVHIAPFCLIAGGKEGVILEDFTTLAYSVRIFSRSDDYTGSTLTNVTFPEKYRNVIKKPVVVEKHSIIGTNSIIFPGVVVREGTAVGAMSLVRTSTQPWSIYAGIPAKKIKDRKRDLLELEKKYIEEEDL</sequence>
<comment type="similarity">
    <text evidence="1">Belongs to the transferase hexapeptide repeat family.</text>
</comment>
<dbReference type="Gene3D" id="2.160.10.10">
    <property type="entry name" value="Hexapeptide repeat proteins"/>
    <property type="match status" value="1"/>
</dbReference>
<dbReference type="InterPro" id="IPR050179">
    <property type="entry name" value="Trans_hexapeptide_repeat"/>
</dbReference>
<reference evidence="8 9" key="1">
    <citation type="submission" date="2017-05" db="EMBL/GenBank/DDBJ databases">
        <authorList>
            <person name="Varghese N."/>
            <person name="Submissions S."/>
        </authorList>
    </citation>
    <scope>NUCLEOTIDE SEQUENCE [LARGE SCALE GENOMIC DNA]</scope>
    <source>
        <strain evidence="8 9">DSM 15522</strain>
    </source>
</reference>
<keyword evidence="9" id="KW-1185">Reference proteome</keyword>
<gene>
    <name evidence="8" type="ORF">SAMN06265339_0430</name>
</gene>
<keyword evidence="5" id="KW-0046">Antibiotic resistance</keyword>
<evidence type="ECO:0000256" key="5">
    <source>
        <dbReference type="ARBA" id="ARBA00023251"/>
    </source>
</evidence>
<evidence type="ECO:0000313" key="8">
    <source>
        <dbReference type="EMBL" id="SMP06999.1"/>
    </source>
</evidence>